<proteinExistence type="predicted"/>
<dbReference type="AlphaFoldDB" id="A0A371EQG4"/>
<evidence type="ECO:0000313" key="1">
    <source>
        <dbReference type="EMBL" id="RDX68252.1"/>
    </source>
</evidence>
<reference evidence="1" key="1">
    <citation type="submission" date="2018-05" db="EMBL/GenBank/DDBJ databases">
        <title>Draft genome of Mucuna pruriens seed.</title>
        <authorList>
            <person name="Nnadi N.E."/>
            <person name="Vos R."/>
            <person name="Hasami M.H."/>
            <person name="Devisetty U.K."/>
            <person name="Aguiy J.C."/>
        </authorList>
    </citation>
    <scope>NUCLEOTIDE SEQUENCE [LARGE SCALE GENOMIC DNA]</scope>
    <source>
        <strain evidence="1">JCA_2017</strain>
    </source>
</reference>
<dbReference type="Proteomes" id="UP000257109">
    <property type="component" value="Unassembled WGS sequence"/>
</dbReference>
<protein>
    <submittedName>
        <fullName evidence="1">Uncharacterized protein</fullName>
    </submittedName>
</protein>
<evidence type="ECO:0000313" key="2">
    <source>
        <dbReference type="Proteomes" id="UP000257109"/>
    </source>
</evidence>
<sequence>MMAKLLNLFMVAHFLMRISRLNILMLALSLWQIQALIPMAHSWMESMLSLARLFKAWILCLQLKGEPEPTVENPERRW</sequence>
<gene>
    <name evidence="1" type="ORF">CR513_52779</name>
</gene>
<dbReference type="EMBL" id="QJKJ01012624">
    <property type="protein sequence ID" value="RDX68252.1"/>
    <property type="molecule type" value="Genomic_DNA"/>
</dbReference>
<dbReference type="OrthoDB" id="10622123at2759"/>
<keyword evidence="2" id="KW-1185">Reference proteome</keyword>
<name>A0A371EQG4_MUCPR</name>
<comment type="caution">
    <text evidence="1">The sequence shown here is derived from an EMBL/GenBank/DDBJ whole genome shotgun (WGS) entry which is preliminary data.</text>
</comment>
<organism evidence="1 2">
    <name type="scientific">Mucuna pruriens</name>
    <name type="common">Velvet bean</name>
    <name type="synonym">Dolichos pruriens</name>
    <dbReference type="NCBI Taxonomy" id="157652"/>
    <lineage>
        <taxon>Eukaryota</taxon>
        <taxon>Viridiplantae</taxon>
        <taxon>Streptophyta</taxon>
        <taxon>Embryophyta</taxon>
        <taxon>Tracheophyta</taxon>
        <taxon>Spermatophyta</taxon>
        <taxon>Magnoliopsida</taxon>
        <taxon>eudicotyledons</taxon>
        <taxon>Gunneridae</taxon>
        <taxon>Pentapetalae</taxon>
        <taxon>rosids</taxon>
        <taxon>fabids</taxon>
        <taxon>Fabales</taxon>
        <taxon>Fabaceae</taxon>
        <taxon>Papilionoideae</taxon>
        <taxon>50 kb inversion clade</taxon>
        <taxon>NPAAA clade</taxon>
        <taxon>indigoferoid/millettioid clade</taxon>
        <taxon>Phaseoleae</taxon>
        <taxon>Mucuna</taxon>
    </lineage>
</organism>
<accession>A0A371EQG4</accession>